<keyword evidence="3" id="KW-1185">Reference proteome</keyword>
<protein>
    <submittedName>
        <fullName evidence="2">Uncharacterized protein</fullName>
    </submittedName>
</protein>
<feature type="region of interest" description="Disordered" evidence="1">
    <location>
        <begin position="1"/>
        <end position="41"/>
    </location>
</feature>
<evidence type="ECO:0000256" key="1">
    <source>
        <dbReference type="SAM" id="MobiDB-lite"/>
    </source>
</evidence>
<reference evidence="2 3" key="1">
    <citation type="submission" date="2016-10" db="EMBL/GenBank/DDBJ databases">
        <authorList>
            <person name="de Groot N.N."/>
        </authorList>
    </citation>
    <scope>NUCLEOTIDE SEQUENCE [LARGE SCALE GENOMIC DNA]</scope>
    <source>
        <strain evidence="2 3">DSM 3857</strain>
    </source>
</reference>
<dbReference type="EMBL" id="FOCE01000001">
    <property type="protein sequence ID" value="SEM53534.1"/>
    <property type="molecule type" value="Genomic_DNA"/>
</dbReference>
<sequence>MTDDEWHGHKQKSALAERKANSARDQEEPMGFAGLGDFHPDGTDKVYVRKRLRPTPDPFVAVAQEVERMLGPLVGKGGGKLPSVGGFARAGLSRLETVRELMRSLPPEKQAEISRLVTAAWQGGQNQTIALLRDQGFLNAKRGLDVAIRMKSNRLKSKAHAELLHPEDKRHFPMMKEVIEAAEKSGNKLSERDAAKRVLYPNLPHIPDNAAGAKKKREIDSLRNRYRRWKKNLGR</sequence>
<proteinExistence type="predicted"/>
<accession>A0A1H7Z696</accession>
<evidence type="ECO:0000313" key="2">
    <source>
        <dbReference type="EMBL" id="SEM53534.1"/>
    </source>
</evidence>
<gene>
    <name evidence="2" type="ORF">SAMN04488103_101408</name>
</gene>
<dbReference type="Proteomes" id="UP000198761">
    <property type="component" value="Unassembled WGS sequence"/>
</dbReference>
<evidence type="ECO:0000313" key="3">
    <source>
        <dbReference type="Proteomes" id="UP000198761"/>
    </source>
</evidence>
<organism evidence="2 3">
    <name type="scientific">Gemmobacter aquatilis</name>
    <dbReference type="NCBI Taxonomy" id="933059"/>
    <lineage>
        <taxon>Bacteria</taxon>
        <taxon>Pseudomonadati</taxon>
        <taxon>Pseudomonadota</taxon>
        <taxon>Alphaproteobacteria</taxon>
        <taxon>Rhodobacterales</taxon>
        <taxon>Paracoccaceae</taxon>
        <taxon>Gemmobacter</taxon>
    </lineage>
</organism>
<dbReference type="AlphaFoldDB" id="A0A1H7Z696"/>
<dbReference type="RefSeq" id="WP_139201506.1">
    <property type="nucleotide sequence ID" value="NZ_FOCE01000001.1"/>
</dbReference>
<name>A0A1H7Z696_9RHOB</name>
<feature type="compositionally biased region" description="Basic and acidic residues" evidence="1">
    <location>
        <begin position="15"/>
        <end position="27"/>
    </location>
</feature>
<dbReference type="STRING" id="933059.SAMN04488103_101408"/>